<comment type="caution">
    <text evidence="1">The sequence shown here is derived from an EMBL/GenBank/DDBJ whole genome shotgun (WGS) entry which is preliminary data.</text>
</comment>
<accession>A0A8T1KJY3</accession>
<dbReference type="Proteomes" id="UP000774804">
    <property type="component" value="Unassembled WGS sequence"/>
</dbReference>
<dbReference type="EMBL" id="RCML01000300">
    <property type="protein sequence ID" value="KAG2981700.1"/>
    <property type="molecule type" value="Genomic_DNA"/>
</dbReference>
<evidence type="ECO:0000313" key="4">
    <source>
        <dbReference type="EMBL" id="KAG2981700.1"/>
    </source>
</evidence>
<evidence type="ECO:0000313" key="3">
    <source>
        <dbReference type="EMBL" id="KAG2941430.1"/>
    </source>
</evidence>
<dbReference type="Proteomes" id="UP000736787">
    <property type="component" value="Unassembled WGS sequence"/>
</dbReference>
<reference evidence="1" key="1">
    <citation type="submission" date="2018-10" db="EMBL/GenBank/DDBJ databases">
        <title>Effector identification in a new, highly contiguous assembly of the strawberry crown rot pathogen Phytophthora cactorum.</title>
        <authorList>
            <person name="Armitage A.D."/>
            <person name="Nellist C.F."/>
            <person name="Bates H."/>
            <person name="Vickerstaff R.J."/>
            <person name="Harrison R.J."/>
        </authorList>
    </citation>
    <scope>NUCLEOTIDE SEQUENCE</scope>
    <source>
        <strain evidence="1">15-7</strain>
        <strain evidence="2">4032</strain>
        <strain evidence="3">4040</strain>
        <strain evidence="4">P415</strain>
    </source>
</reference>
<evidence type="ECO:0000313" key="5">
    <source>
        <dbReference type="Proteomes" id="UP000735874"/>
    </source>
</evidence>
<dbReference type="Proteomes" id="UP000735874">
    <property type="component" value="Unassembled WGS sequence"/>
</dbReference>
<proteinExistence type="predicted"/>
<dbReference type="EMBL" id="RCMK01000245">
    <property type="protein sequence ID" value="KAG2941430.1"/>
    <property type="molecule type" value="Genomic_DNA"/>
</dbReference>
<name>A0A8T1KJY3_9STRA</name>
<dbReference type="EMBL" id="RCMG01000315">
    <property type="protein sequence ID" value="KAG2856835.1"/>
    <property type="molecule type" value="Genomic_DNA"/>
</dbReference>
<dbReference type="Proteomes" id="UP000697107">
    <property type="component" value="Unassembled WGS sequence"/>
</dbReference>
<protein>
    <submittedName>
        <fullName evidence="1">Uncharacterized protein</fullName>
    </submittedName>
</protein>
<dbReference type="EMBL" id="RCMI01000229">
    <property type="protein sequence ID" value="KAG2924231.1"/>
    <property type="molecule type" value="Genomic_DNA"/>
</dbReference>
<organism evidence="1 5">
    <name type="scientific">Phytophthora cactorum</name>
    <dbReference type="NCBI Taxonomy" id="29920"/>
    <lineage>
        <taxon>Eukaryota</taxon>
        <taxon>Sar</taxon>
        <taxon>Stramenopiles</taxon>
        <taxon>Oomycota</taxon>
        <taxon>Peronosporomycetes</taxon>
        <taxon>Peronosporales</taxon>
        <taxon>Peronosporaceae</taxon>
        <taxon>Phytophthora</taxon>
    </lineage>
</organism>
<sequence length="105" mass="11286">MISGKGTACGRVAVADAKKAAKNAISYAKRKGVLTDVVDAGEMYLISIATKLEHEDLIKSLRGDVRRRYGVGVPKSKRPAKGFPEMKARVAVIRAKRKAGGSFKL</sequence>
<gene>
    <name evidence="1" type="ORF">PC113_g11221</name>
    <name evidence="2" type="ORF">PC115_g8712</name>
    <name evidence="3" type="ORF">PC117_g10231</name>
    <name evidence="4" type="ORF">PC118_g10442</name>
</gene>
<evidence type="ECO:0000313" key="2">
    <source>
        <dbReference type="EMBL" id="KAG2924231.1"/>
    </source>
</evidence>
<dbReference type="AlphaFoldDB" id="A0A8T1KJY3"/>
<evidence type="ECO:0000313" key="1">
    <source>
        <dbReference type="EMBL" id="KAG2856835.1"/>
    </source>
</evidence>